<feature type="compositionally biased region" description="Pro residues" evidence="1">
    <location>
        <begin position="1228"/>
        <end position="1241"/>
    </location>
</feature>
<name>A0ABV0KL47_9CYAN</name>
<feature type="compositionally biased region" description="Low complexity" evidence="1">
    <location>
        <begin position="1186"/>
        <end position="1199"/>
    </location>
</feature>
<dbReference type="SUPFAM" id="SSF56935">
    <property type="entry name" value="Porins"/>
    <property type="match status" value="1"/>
</dbReference>
<feature type="signal peptide" evidence="2">
    <location>
        <begin position="1"/>
        <end position="33"/>
    </location>
</feature>
<feature type="compositionally biased region" description="Low complexity" evidence="1">
    <location>
        <begin position="88"/>
        <end position="103"/>
    </location>
</feature>
<gene>
    <name evidence="3" type="ORF">NDI38_15960</name>
</gene>
<feature type="compositionally biased region" description="Polar residues" evidence="1">
    <location>
        <begin position="1203"/>
        <end position="1227"/>
    </location>
</feature>
<dbReference type="Gene3D" id="2.60.40.10">
    <property type="entry name" value="Immunoglobulins"/>
    <property type="match status" value="1"/>
</dbReference>
<reference evidence="3 4" key="1">
    <citation type="submission" date="2022-04" db="EMBL/GenBank/DDBJ databases">
        <title>Positive selection, recombination, and allopatry shape intraspecific diversity of widespread and dominant cyanobacteria.</title>
        <authorList>
            <person name="Wei J."/>
            <person name="Shu W."/>
            <person name="Hu C."/>
        </authorList>
    </citation>
    <scope>NUCLEOTIDE SEQUENCE [LARGE SCALE GENOMIC DNA]</scope>
    <source>
        <strain evidence="3 4">AS-A4</strain>
    </source>
</reference>
<evidence type="ECO:0000313" key="4">
    <source>
        <dbReference type="Proteomes" id="UP001476950"/>
    </source>
</evidence>
<evidence type="ECO:0000256" key="1">
    <source>
        <dbReference type="SAM" id="MobiDB-lite"/>
    </source>
</evidence>
<keyword evidence="2" id="KW-0732">Signal</keyword>
<dbReference type="EMBL" id="JAMPLM010000014">
    <property type="protein sequence ID" value="MEP1059935.1"/>
    <property type="molecule type" value="Genomic_DNA"/>
</dbReference>
<protein>
    <submittedName>
        <fullName evidence="3">TonB-dependent receptor</fullName>
    </submittedName>
</protein>
<feature type="compositionally biased region" description="Pro residues" evidence="1">
    <location>
        <begin position="73"/>
        <end position="87"/>
    </location>
</feature>
<accession>A0ABV0KL47</accession>
<feature type="region of interest" description="Disordered" evidence="1">
    <location>
        <begin position="1185"/>
        <end position="1252"/>
    </location>
</feature>
<organism evidence="3 4">
    <name type="scientific">Stenomitos frigidus AS-A4</name>
    <dbReference type="NCBI Taxonomy" id="2933935"/>
    <lineage>
        <taxon>Bacteria</taxon>
        <taxon>Bacillati</taxon>
        <taxon>Cyanobacteriota</taxon>
        <taxon>Cyanophyceae</taxon>
        <taxon>Leptolyngbyales</taxon>
        <taxon>Leptolyngbyaceae</taxon>
        <taxon>Stenomitos</taxon>
    </lineage>
</organism>
<comment type="caution">
    <text evidence="3">The sequence shown here is derived from an EMBL/GenBank/DDBJ whole genome shotgun (WGS) entry which is preliminary data.</text>
</comment>
<evidence type="ECO:0000256" key="2">
    <source>
        <dbReference type="SAM" id="SignalP"/>
    </source>
</evidence>
<keyword evidence="4" id="KW-1185">Reference proteome</keyword>
<feature type="chain" id="PRO_5047103844" evidence="2">
    <location>
        <begin position="34"/>
        <end position="1252"/>
    </location>
</feature>
<dbReference type="Proteomes" id="UP001476950">
    <property type="component" value="Unassembled WGS sequence"/>
</dbReference>
<keyword evidence="3" id="KW-0675">Receptor</keyword>
<dbReference type="RefSeq" id="WP_190446942.1">
    <property type="nucleotide sequence ID" value="NZ_JAMPLM010000014.1"/>
</dbReference>
<sequence>MKLKKRYAKAALLGLSLSSELLLLCLLKAPAQAATPTSETSSAASQVLAEVNQTNQLTDTPVVAPVSVDQPAVQPPTLAPSPAPPASPASATPVAPAASATPALPAPSPGQVKILLPLAQTVLDVPAATVTLQYAQGSQIELKVNDVTVPDTLIGRTETDKTTGTVTQIWYGVSLKEGENILTAQTRTNGVAGELVSTQVQVRGDVKQMTVSTLEARIPADGRSTATVQGQLLDDKGNRSSRDVIVTLLASEGEFAGADASPDQPGFQIKAIQGQFTASLRSSLNSRTVNVRAVAGSLEAFTQLLFETNLRPSIATGVIDIRFGKRGTNFYDSFRDFLPADRNNRYELDVRGAVFATGKIGDWLFTGAYNSNRALNQTCDGTTRLFRDTQSCDQTYPTYGDSSQSTVLAPSTDSVYLRLERTSPIPSAGIDYAMWGDYNTEEFARRSQEFTAITRQLHGLKINYNVGNLQLTGFYGNNVQGFQRDTIAPDGTSGYYFLSRRLLVEGSENVFLELEDLNRPGTVLERKSLSRGPDYEIDYDRGALLFRRPILRTDVGTDGETLVRRIVVTYQYDTPGSDNSIYAGRAVYHFSRGQNRESWLGATYLKEDQGNRDFELYGADAYISLGANARLIAEFAHSSNLSETLGQISGSAYRAELEGEIARGVHGRAYYRSAETGFANNATVSFVPGQTRYGTQVNAKLSPFTALRFQYDHEDNKGIAPRPLTTLEDLLTPRLEAVPGSRVDNSLTTISAGVVQKLGSAELAVDWFHRDRTDRMNSTFNTTSDQLRSRLTVPLNSRLTLLAQNETTLSAQTDAVYNDRTLLALNWQAMPGINIQLAQQFYTRGQFAGQSITSLGVAGDYKLGPDTTLSGRLSLLKGSEAMTMYGAVGINHQILLAPGLKMDLAYEHVFGNFLGRTATGTQFAQPFAPGQSSASVGLQSGDTYSVGITYTDNPDFQASARFEHRTSSEGSNTVISAAATGKLSPALTALFRYQQANAANQKLTGLGDTASLKLGLAYRDPNDDKFNALLRYEYRKNPAITPETILFGSGTGSVDHVLAAEAIYAPNWRWEFYGKFALRSSTSYLADDFVNTGLVTLAQARATYRLGYKWDLVGEARWINQPGVGYSETGLVAEVGYYLTPNLRLAAGYMFGSVGDRDFGSNSRSSGGPYLGITIKLNELFNGFGQQRVPSPQQSPSTPVATAPTSEIQPPSVLFSTPTSLSATPSNSPLPAPSPQIPPPGTASSSATLLYP</sequence>
<dbReference type="InterPro" id="IPR013783">
    <property type="entry name" value="Ig-like_fold"/>
</dbReference>
<evidence type="ECO:0000313" key="3">
    <source>
        <dbReference type="EMBL" id="MEP1059935.1"/>
    </source>
</evidence>
<proteinExistence type="predicted"/>
<feature type="region of interest" description="Disordered" evidence="1">
    <location>
        <begin position="71"/>
        <end position="103"/>
    </location>
</feature>
<feature type="compositionally biased region" description="Polar residues" evidence="1">
    <location>
        <begin position="1242"/>
        <end position="1252"/>
    </location>
</feature>